<organism evidence="3 4">
    <name type="scientific">Levilactobacillus senmaizukei DSM 21775 = NBRC 103853</name>
    <dbReference type="NCBI Taxonomy" id="1423803"/>
    <lineage>
        <taxon>Bacteria</taxon>
        <taxon>Bacillati</taxon>
        <taxon>Bacillota</taxon>
        <taxon>Bacilli</taxon>
        <taxon>Lactobacillales</taxon>
        <taxon>Lactobacillaceae</taxon>
        <taxon>Levilactobacillus</taxon>
    </lineage>
</organism>
<dbReference type="RefSeq" id="WP_061777177.1">
    <property type="nucleotide sequence ID" value="NZ_AYZH01000022.1"/>
</dbReference>
<dbReference type="STRING" id="1423803.FD13_GL001043"/>
<feature type="domain" description="Terminase large subunit-like endonuclease" evidence="2">
    <location>
        <begin position="271"/>
        <end position="551"/>
    </location>
</feature>
<dbReference type="OrthoDB" id="9760250at2"/>
<evidence type="ECO:0000259" key="2">
    <source>
        <dbReference type="Pfam" id="PF20441"/>
    </source>
</evidence>
<dbReference type="InterPro" id="IPR046461">
    <property type="entry name" value="TerL_ATPase"/>
</dbReference>
<dbReference type="Pfam" id="PF03354">
    <property type="entry name" value="TerL_ATPase"/>
    <property type="match status" value="1"/>
</dbReference>
<dbReference type="Gene3D" id="3.40.50.300">
    <property type="entry name" value="P-loop containing nucleotide triphosphate hydrolases"/>
    <property type="match status" value="1"/>
</dbReference>
<accession>A0A0R2DC75</accession>
<protein>
    <submittedName>
        <fullName evidence="3">Putative terminase, large subunit</fullName>
    </submittedName>
</protein>
<dbReference type="GO" id="GO:0004519">
    <property type="term" value="F:endonuclease activity"/>
    <property type="evidence" value="ECO:0007669"/>
    <property type="project" value="InterPro"/>
</dbReference>
<dbReference type="Pfam" id="PF20441">
    <property type="entry name" value="TerL_nuclease"/>
    <property type="match status" value="1"/>
</dbReference>
<feature type="domain" description="Terminase large subunit-like ATPase" evidence="1">
    <location>
        <begin position="78"/>
        <end position="263"/>
    </location>
</feature>
<evidence type="ECO:0000259" key="1">
    <source>
        <dbReference type="Pfam" id="PF03354"/>
    </source>
</evidence>
<dbReference type="PANTHER" id="PTHR41287">
    <property type="match status" value="1"/>
</dbReference>
<dbReference type="AlphaFoldDB" id="A0A0R2DC75"/>
<evidence type="ECO:0000313" key="3">
    <source>
        <dbReference type="EMBL" id="KRN01449.1"/>
    </source>
</evidence>
<comment type="caution">
    <text evidence="3">The sequence shown here is derived from an EMBL/GenBank/DDBJ whole genome shotgun (WGS) entry which is preliminary data.</text>
</comment>
<name>A0A0R2DC75_9LACO</name>
<evidence type="ECO:0000313" key="4">
    <source>
        <dbReference type="Proteomes" id="UP000051589"/>
    </source>
</evidence>
<dbReference type="InterPro" id="IPR046462">
    <property type="entry name" value="TerL_nuclease"/>
</dbReference>
<sequence>MKITFETNYADVYAGLVTKNPKDYPTTIKKAVKRYKRWKKRGDIWWDNNKANEALDFIQTYVRHVKGDLAGETIILEPWELFGFAQLYGWQHEDGKGRTVRLIREVYWQVPKKNGKTLIGTGALAYAMYGEGEVGADVYCCASDFEQAQYAAKPFGALVENSPVLYNNSQVFKGKAGSVIGAVYRYQIDGVAFENTFKVMTKNTGKIEGSNPSFVLNDELHAQKNMEQYDNFKSAMLERAQPIMFNISTAGKSSSSVGMRVYKESKEILDKDNDDSRLVLIYEPNKGYDWTDRHVWRQVNPNIDVSITMEALEIEFLAAQRSEHGKGEFLSKHLDVFVNGAESFFSRDQVEPILQPDKMGDLRGEAVWLGLDLSKTTDLTCVSINIPTFGEDGKSMLKVKQRYFIPYDNIDYREQQDNVPYRKLAEEGFVEFCDGKMIDQDQIIEYITQLMSDYDVQRINYDPAMAQKLIEKLENLGLDCVAIMQYPTVLNEVMDDVERLIYEKRLITDNPLLVYCLLNIVVVTNINGLKAPSKTKSAKKIDGAAAMLDAHKSTQFEMEDVDTAGLDDYLKTIYG</sequence>
<proteinExistence type="predicted"/>
<gene>
    <name evidence="3" type="ORF">FD13_GL001043</name>
</gene>
<dbReference type="InterPro" id="IPR027417">
    <property type="entry name" value="P-loop_NTPase"/>
</dbReference>
<dbReference type="InterPro" id="IPR005021">
    <property type="entry name" value="Terminase_largesu-like"/>
</dbReference>
<dbReference type="PANTHER" id="PTHR41287:SF1">
    <property type="entry name" value="PROTEIN YMFN"/>
    <property type="match status" value="1"/>
</dbReference>
<dbReference type="EMBL" id="AYZH01000022">
    <property type="protein sequence ID" value="KRN01449.1"/>
    <property type="molecule type" value="Genomic_DNA"/>
</dbReference>
<reference evidence="3 4" key="1">
    <citation type="journal article" date="2015" name="Genome Announc.">
        <title>Expanding the biotechnology potential of lactobacilli through comparative genomics of 213 strains and associated genera.</title>
        <authorList>
            <person name="Sun Z."/>
            <person name="Harris H.M."/>
            <person name="McCann A."/>
            <person name="Guo C."/>
            <person name="Argimon S."/>
            <person name="Zhang W."/>
            <person name="Yang X."/>
            <person name="Jeffery I.B."/>
            <person name="Cooney J.C."/>
            <person name="Kagawa T.F."/>
            <person name="Liu W."/>
            <person name="Song Y."/>
            <person name="Salvetti E."/>
            <person name="Wrobel A."/>
            <person name="Rasinkangas P."/>
            <person name="Parkhill J."/>
            <person name="Rea M.C."/>
            <person name="O'Sullivan O."/>
            <person name="Ritari J."/>
            <person name="Douillard F.P."/>
            <person name="Paul Ross R."/>
            <person name="Yang R."/>
            <person name="Briner A.E."/>
            <person name="Felis G.E."/>
            <person name="de Vos W.M."/>
            <person name="Barrangou R."/>
            <person name="Klaenhammer T.R."/>
            <person name="Caufield P.W."/>
            <person name="Cui Y."/>
            <person name="Zhang H."/>
            <person name="O'Toole P.W."/>
        </authorList>
    </citation>
    <scope>NUCLEOTIDE SEQUENCE [LARGE SCALE GENOMIC DNA]</scope>
    <source>
        <strain evidence="3 4">DSM 21775</strain>
    </source>
</reference>
<keyword evidence="4" id="KW-1185">Reference proteome</keyword>
<dbReference type="PATRIC" id="fig|1423803.3.peg.1047"/>
<dbReference type="Proteomes" id="UP000051589">
    <property type="component" value="Unassembled WGS sequence"/>
</dbReference>